<reference evidence="1" key="1">
    <citation type="journal article" date="2013" name="Environ. Microbiol.">
        <title>Microbiota from the distal guts of lean and obese adolescents exhibit partial functional redundancy besides clear differences in community structure.</title>
        <authorList>
            <person name="Ferrer M."/>
            <person name="Ruiz A."/>
            <person name="Lanza F."/>
            <person name="Haange S.B."/>
            <person name="Oberbach A."/>
            <person name="Till H."/>
            <person name="Bargiela R."/>
            <person name="Campoy C."/>
            <person name="Segura M.T."/>
            <person name="Richter M."/>
            <person name="von Bergen M."/>
            <person name="Seifert J."/>
            <person name="Suarez A."/>
        </authorList>
    </citation>
    <scope>NUCLEOTIDE SEQUENCE</scope>
</reference>
<organism evidence="1">
    <name type="scientific">human gut metagenome</name>
    <dbReference type="NCBI Taxonomy" id="408170"/>
    <lineage>
        <taxon>unclassified sequences</taxon>
        <taxon>metagenomes</taxon>
        <taxon>organismal metagenomes</taxon>
    </lineage>
</organism>
<protein>
    <submittedName>
        <fullName evidence="1">Uncharacterized protein</fullName>
    </submittedName>
</protein>
<evidence type="ECO:0000313" key="1">
    <source>
        <dbReference type="EMBL" id="EKC50977.1"/>
    </source>
</evidence>
<sequence>MVDGIDGKEYIFLYEKNGCFMFEEKNQYEVAKRAYYESFNCDANKVTVAKEKTQDMPKLKDEKTYEYTKASHDVLNEVYEKILNRCVLDEKHIRMLKKEKWSNELIKKSGYFSTPDLSTKNVILEDIKQSNLPLAGVPGFFTKKWN</sequence>
<gene>
    <name evidence="1" type="ORF">OBE_13838</name>
</gene>
<dbReference type="AlphaFoldDB" id="K1RQS0"/>
<name>K1RQS0_9ZZZZ</name>
<feature type="non-terminal residue" evidence="1">
    <location>
        <position position="146"/>
    </location>
</feature>
<accession>K1RQS0</accession>
<comment type="caution">
    <text evidence="1">The sequence shown here is derived from an EMBL/GenBank/DDBJ whole genome shotgun (WGS) entry which is preliminary data.</text>
</comment>
<proteinExistence type="predicted"/>
<dbReference type="EMBL" id="AJWZ01009557">
    <property type="protein sequence ID" value="EKC50977.1"/>
    <property type="molecule type" value="Genomic_DNA"/>
</dbReference>